<protein>
    <submittedName>
        <fullName evidence="2">Uncharacterized protein</fullName>
    </submittedName>
</protein>
<proteinExistence type="predicted"/>
<evidence type="ECO:0000313" key="3">
    <source>
        <dbReference type="Proteomes" id="UP000004946"/>
    </source>
</evidence>
<organism evidence="2 3">
    <name type="scientific">Parascardovia denticolens DSM 10105 = JCM 12538</name>
    <dbReference type="NCBI Taxonomy" id="864564"/>
    <lineage>
        <taxon>Bacteria</taxon>
        <taxon>Bacillati</taxon>
        <taxon>Actinomycetota</taxon>
        <taxon>Actinomycetes</taxon>
        <taxon>Bifidobacteriales</taxon>
        <taxon>Bifidobacteriaceae</taxon>
        <taxon>Parascardovia</taxon>
    </lineage>
</organism>
<gene>
    <name evidence="2" type="ORF">HMPREF0620_0532</name>
</gene>
<comment type="caution">
    <text evidence="2">The sequence shown here is derived from an EMBL/GenBank/DDBJ whole genome shotgun (WGS) entry which is preliminary data.</text>
</comment>
<dbReference type="EMBL" id="AEON01000001">
    <property type="protein sequence ID" value="EFT83527.1"/>
    <property type="molecule type" value="Genomic_DNA"/>
</dbReference>
<name>E6K146_PARDN</name>
<reference evidence="2 3" key="1">
    <citation type="submission" date="2010-12" db="EMBL/GenBank/DDBJ databases">
        <authorList>
            <person name="Muzny D."/>
            <person name="Qin X."/>
            <person name="Buhay C."/>
            <person name="Dugan-Rocha S."/>
            <person name="Ding Y."/>
            <person name="Chen G."/>
            <person name="Hawes A."/>
            <person name="Holder M."/>
            <person name="Jhangiani S."/>
            <person name="Johnson A."/>
            <person name="Khan Z."/>
            <person name="Li Z."/>
            <person name="Liu W."/>
            <person name="Liu X."/>
            <person name="Perez L."/>
            <person name="Shen H."/>
            <person name="Wang Q."/>
            <person name="Watt J."/>
            <person name="Xi L."/>
            <person name="Xin Y."/>
            <person name="Zhou J."/>
            <person name="Deng J."/>
            <person name="Jiang H."/>
            <person name="Liu Y."/>
            <person name="Qu J."/>
            <person name="Song X.-Z."/>
            <person name="Zhang L."/>
            <person name="Villasana D."/>
            <person name="Johnson A."/>
            <person name="Liu J."/>
            <person name="Liyanage D."/>
            <person name="Lorensuhewa L."/>
            <person name="Robinson T."/>
            <person name="Song A."/>
            <person name="Song B.-B."/>
            <person name="Dinh H."/>
            <person name="Thornton R."/>
            <person name="Coyle M."/>
            <person name="Francisco L."/>
            <person name="Jackson L."/>
            <person name="Javaid M."/>
            <person name="Korchina V."/>
            <person name="Kovar C."/>
            <person name="Mata R."/>
            <person name="Mathew T."/>
            <person name="Ngo R."/>
            <person name="Nguyen L."/>
            <person name="Nguyen N."/>
            <person name="Okwuonu G."/>
            <person name="Ongeri F."/>
            <person name="Pham C."/>
            <person name="Simmons D."/>
            <person name="Wilczek-Boney K."/>
            <person name="Hale W."/>
            <person name="Jakkamsetti A."/>
            <person name="Pham P."/>
            <person name="Ruth R."/>
            <person name="San Lucas F."/>
            <person name="Warren J."/>
            <person name="Zhang J."/>
            <person name="Zhao Z."/>
            <person name="Zhou C."/>
            <person name="Zhu D."/>
            <person name="Lee S."/>
            <person name="Bess C."/>
            <person name="Blankenburg K."/>
            <person name="Forbes L."/>
            <person name="Fu Q."/>
            <person name="Gubbala S."/>
            <person name="Hirani K."/>
            <person name="Jayaseelan J.C."/>
            <person name="Lara F."/>
            <person name="Munidasa M."/>
            <person name="Palculict T."/>
            <person name="Patil S."/>
            <person name="Pu L.-L."/>
            <person name="Saada N."/>
            <person name="Tang L."/>
            <person name="Weissenberger G."/>
            <person name="Zhu Y."/>
            <person name="Hemphill L."/>
            <person name="Shang Y."/>
            <person name="Youmans B."/>
            <person name="Ayvaz T."/>
            <person name="Ross M."/>
            <person name="Santibanez J."/>
            <person name="Aqrawi P."/>
            <person name="Gross S."/>
            <person name="Joshi V."/>
            <person name="Fowler G."/>
            <person name="Nazareth L."/>
            <person name="Reid J."/>
            <person name="Worley K."/>
            <person name="Petrosino J."/>
            <person name="Highlander S."/>
            <person name="Gibbs R."/>
        </authorList>
    </citation>
    <scope>NUCLEOTIDE SEQUENCE [LARGE SCALE GENOMIC DNA]</scope>
    <source>
        <strain evidence="2 3">DSM 10105</strain>
    </source>
</reference>
<feature type="region of interest" description="Disordered" evidence="1">
    <location>
        <begin position="1"/>
        <end position="26"/>
    </location>
</feature>
<sequence length="77" mass="8678">MAPALSDRNDDSDKSGTISLFPQRKAGARESRRLYGRYLSSYLSAFPVRIECRMMDPCHHTASNPTLIYLNVQTLVS</sequence>
<evidence type="ECO:0000256" key="1">
    <source>
        <dbReference type="SAM" id="MobiDB-lite"/>
    </source>
</evidence>
<dbReference type="HOGENOM" id="CLU_2634847_0_0_11"/>
<keyword evidence="3" id="KW-1185">Reference proteome</keyword>
<dbReference type="AlphaFoldDB" id="E6K146"/>
<dbReference type="Proteomes" id="UP000004946">
    <property type="component" value="Chromosome"/>
</dbReference>
<accession>E6K146</accession>
<evidence type="ECO:0000313" key="2">
    <source>
        <dbReference type="EMBL" id="EFT83527.1"/>
    </source>
</evidence>